<accession>A0A9N8NAP1</accession>
<comment type="caution">
    <text evidence="1">The sequence shown here is derived from an EMBL/GenBank/DDBJ whole genome shotgun (WGS) entry which is preliminary data.</text>
</comment>
<evidence type="ECO:0000313" key="2">
    <source>
        <dbReference type="Proteomes" id="UP000746612"/>
    </source>
</evidence>
<sequence length="91" mass="10786">MHEVRLERSALDHRSSDAVTLYTSSSGTRNQYRVHHISNFYESRDCFSNPQWPQQDTKDGRKSKQFYYQIMGSSRDLKLCSKFQGIYWQGN</sequence>
<organism evidence="1 2">
    <name type="scientific">Gibberella zeae</name>
    <name type="common">Wheat head blight fungus</name>
    <name type="synonym">Fusarium graminearum</name>
    <dbReference type="NCBI Taxonomy" id="5518"/>
    <lineage>
        <taxon>Eukaryota</taxon>
        <taxon>Fungi</taxon>
        <taxon>Dikarya</taxon>
        <taxon>Ascomycota</taxon>
        <taxon>Pezizomycotina</taxon>
        <taxon>Sordariomycetes</taxon>
        <taxon>Hypocreomycetidae</taxon>
        <taxon>Hypocreales</taxon>
        <taxon>Nectriaceae</taxon>
        <taxon>Fusarium</taxon>
    </lineage>
</organism>
<evidence type="ECO:0000313" key="1">
    <source>
        <dbReference type="EMBL" id="CAG1962621.1"/>
    </source>
</evidence>
<gene>
    <name evidence="1" type="ORF">MDCFG202_LOCUS2919</name>
</gene>
<dbReference type="EMBL" id="CAJPIJ010000004">
    <property type="protein sequence ID" value="CAG1962621.1"/>
    <property type="molecule type" value="Genomic_DNA"/>
</dbReference>
<name>A0A9N8NAP1_GIBZA</name>
<dbReference type="Proteomes" id="UP000746612">
    <property type="component" value="Unassembled WGS sequence"/>
</dbReference>
<proteinExistence type="predicted"/>
<reference evidence="1" key="1">
    <citation type="submission" date="2021-03" db="EMBL/GenBank/DDBJ databases">
        <authorList>
            <person name="Alouane T."/>
            <person name="Langin T."/>
            <person name="Bonhomme L."/>
        </authorList>
    </citation>
    <scope>NUCLEOTIDE SEQUENCE</scope>
    <source>
        <strain evidence="1">MDC_Fg202</strain>
    </source>
</reference>
<dbReference type="AlphaFoldDB" id="A0A9N8NAP1"/>
<protein>
    <submittedName>
        <fullName evidence="1">Uncharacterized protein</fullName>
    </submittedName>
</protein>